<organism evidence="1 2">
    <name type="scientific">Phenylobacterium montanum</name>
    <dbReference type="NCBI Taxonomy" id="2823693"/>
    <lineage>
        <taxon>Bacteria</taxon>
        <taxon>Pseudomonadati</taxon>
        <taxon>Pseudomonadota</taxon>
        <taxon>Alphaproteobacteria</taxon>
        <taxon>Caulobacterales</taxon>
        <taxon>Caulobacteraceae</taxon>
        <taxon>Phenylobacterium</taxon>
    </lineage>
</organism>
<dbReference type="AlphaFoldDB" id="A0A975FXG7"/>
<dbReference type="Proteomes" id="UP000676409">
    <property type="component" value="Chromosome"/>
</dbReference>
<dbReference type="EMBL" id="CP073078">
    <property type="protein sequence ID" value="QUD86633.1"/>
    <property type="molecule type" value="Genomic_DNA"/>
</dbReference>
<dbReference type="RefSeq" id="WP_211936685.1">
    <property type="nucleotide sequence ID" value="NZ_CP073078.1"/>
</dbReference>
<evidence type="ECO:0000313" key="1">
    <source>
        <dbReference type="EMBL" id="QUD86633.1"/>
    </source>
</evidence>
<reference evidence="1" key="1">
    <citation type="submission" date="2021-04" db="EMBL/GenBank/DDBJ databases">
        <title>The complete genome sequence of Caulobacter sp. S6.</title>
        <authorList>
            <person name="Tang Y."/>
            <person name="Ouyang W."/>
            <person name="Liu Q."/>
            <person name="Huang B."/>
            <person name="Guo Z."/>
            <person name="Lei P."/>
        </authorList>
    </citation>
    <scope>NUCLEOTIDE SEQUENCE</scope>
    <source>
        <strain evidence="1">S6</strain>
    </source>
</reference>
<dbReference type="KEGG" id="caul:KCG34_16295"/>
<protein>
    <submittedName>
        <fullName evidence="1">Uncharacterized protein</fullName>
    </submittedName>
</protein>
<sequence>MEPEVILVALVEALHDGADGLVEELAGALRDAAWIEPVITRWRADAALIRTSAEATLRWIDEVALPTVRATAGAPIPRPL</sequence>
<keyword evidence="2" id="KW-1185">Reference proteome</keyword>
<proteinExistence type="predicted"/>
<gene>
    <name evidence="1" type="ORF">KCG34_16295</name>
</gene>
<name>A0A975FXG7_9CAUL</name>
<accession>A0A975FXG7</accession>
<evidence type="ECO:0000313" key="2">
    <source>
        <dbReference type="Proteomes" id="UP000676409"/>
    </source>
</evidence>